<feature type="transmembrane region" description="Helical" evidence="1">
    <location>
        <begin position="138"/>
        <end position="157"/>
    </location>
</feature>
<evidence type="ECO:0000256" key="1">
    <source>
        <dbReference type="SAM" id="Phobius"/>
    </source>
</evidence>
<feature type="transmembrane region" description="Helical" evidence="1">
    <location>
        <begin position="163"/>
        <end position="182"/>
    </location>
</feature>
<accession>A0A3B1BLS9</accession>
<name>A0A3B1BLS9_9ZZZZ</name>
<feature type="transmembrane region" description="Helical" evidence="1">
    <location>
        <begin position="52"/>
        <end position="70"/>
    </location>
</feature>
<keyword evidence="1" id="KW-1133">Transmembrane helix</keyword>
<organism evidence="2">
    <name type="scientific">hydrothermal vent metagenome</name>
    <dbReference type="NCBI Taxonomy" id="652676"/>
    <lineage>
        <taxon>unclassified sequences</taxon>
        <taxon>metagenomes</taxon>
        <taxon>ecological metagenomes</taxon>
    </lineage>
</organism>
<evidence type="ECO:0000313" key="2">
    <source>
        <dbReference type="EMBL" id="VAX19296.1"/>
    </source>
</evidence>
<protein>
    <submittedName>
        <fullName evidence="2">Uncharacterized protein</fullName>
    </submittedName>
</protein>
<feature type="transmembrane region" description="Helical" evidence="1">
    <location>
        <begin position="107"/>
        <end position="126"/>
    </location>
</feature>
<proteinExistence type="predicted"/>
<gene>
    <name evidence="2" type="ORF">MNBD_IGNAVI01-1492</name>
</gene>
<feature type="transmembrane region" description="Helical" evidence="1">
    <location>
        <begin position="22"/>
        <end position="46"/>
    </location>
</feature>
<keyword evidence="1" id="KW-0812">Transmembrane</keyword>
<reference evidence="2" key="1">
    <citation type="submission" date="2018-06" db="EMBL/GenBank/DDBJ databases">
        <authorList>
            <person name="Zhirakovskaya E."/>
        </authorList>
    </citation>
    <scope>NUCLEOTIDE SEQUENCE</scope>
</reference>
<dbReference type="AlphaFoldDB" id="A0A3B1BLS9"/>
<sequence>MFLPLIADFIGRRKGVAYSNDLKVFAAFYYYSLIIQITATVLASIFHATNVFLFHFYVPVQIVILSYLLLKWTGIKRETVLISAGFLGSITIIGDFLFSNLNEFPDFMLWFTTIVLLLLSFLLSYSNDRKKNHLLCEYNFIHIGIYIYSIITLIGTSPTSTPIRLYGYFFQALALIFSNFYFARSFRCLYHKNG</sequence>
<keyword evidence="1" id="KW-0472">Membrane</keyword>
<dbReference type="EMBL" id="UOGD01000133">
    <property type="protein sequence ID" value="VAX19296.1"/>
    <property type="molecule type" value="Genomic_DNA"/>
</dbReference>
<feature type="transmembrane region" description="Helical" evidence="1">
    <location>
        <begin position="79"/>
        <end position="101"/>
    </location>
</feature>